<gene>
    <name evidence="1" type="ORF">ASPZODRAFT_1183748</name>
</gene>
<evidence type="ECO:0000313" key="2">
    <source>
        <dbReference type="Proteomes" id="UP000184188"/>
    </source>
</evidence>
<reference evidence="2" key="1">
    <citation type="journal article" date="2017" name="Genome Biol.">
        <title>Comparative genomics reveals high biological diversity and specific adaptations in the industrially and medically important fungal genus Aspergillus.</title>
        <authorList>
            <person name="de Vries R.P."/>
            <person name="Riley R."/>
            <person name="Wiebenga A."/>
            <person name="Aguilar-Osorio G."/>
            <person name="Amillis S."/>
            <person name="Uchima C.A."/>
            <person name="Anderluh G."/>
            <person name="Asadollahi M."/>
            <person name="Askin M."/>
            <person name="Barry K."/>
            <person name="Battaglia E."/>
            <person name="Bayram O."/>
            <person name="Benocci T."/>
            <person name="Braus-Stromeyer S.A."/>
            <person name="Caldana C."/>
            <person name="Canovas D."/>
            <person name="Cerqueira G.C."/>
            <person name="Chen F."/>
            <person name="Chen W."/>
            <person name="Choi C."/>
            <person name="Clum A."/>
            <person name="Dos Santos R.A."/>
            <person name="Damasio A.R."/>
            <person name="Diallinas G."/>
            <person name="Emri T."/>
            <person name="Fekete E."/>
            <person name="Flipphi M."/>
            <person name="Freyberg S."/>
            <person name="Gallo A."/>
            <person name="Gournas C."/>
            <person name="Habgood R."/>
            <person name="Hainaut M."/>
            <person name="Harispe M.L."/>
            <person name="Henrissat B."/>
            <person name="Hilden K.S."/>
            <person name="Hope R."/>
            <person name="Hossain A."/>
            <person name="Karabika E."/>
            <person name="Karaffa L."/>
            <person name="Karanyi Z."/>
            <person name="Krasevec N."/>
            <person name="Kuo A."/>
            <person name="Kusch H."/>
            <person name="LaButti K."/>
            <person name="Lagendijk E.L."/>
            <person name="Lapidus A."/>
            <person name="Levasseur A."/>
            <person name="Lindquist E."/>
            <person name="Lipzen A."/>
            <person name="Logrieco A.F."/>
            <person name="MacCabe A."/>
            <person name="Maekelae M.R."/>
            <person name="Malavazi I."/>
            <person name="Melin P."/>
            <person name="Meyer V."/>
            <person name="Mielnichuk N."/>
            <person name="Miskei M."/>
            <person name="Molnar A.P."/>
            <person name="Mule G."/>
            <person name="Ngan C.Y."/>
            <person name="Orejas M."/>
            <person name="Orosz E."/>
            <person name="Ouedraogo J.P."/>
            <person name="Overkamp K.M."/>
            <person name="Park H.-S."/>
            <person name="Perrone G."/>
            <person name="Piumi F."/>
            <person name="Punt P.J."/>
            <person name="Ram A.F."/>
            <person name="Ramon A."/>
            <person name="Rauscher S."/>
            <person name="Record E."/>
            <person name="Riano-Pachon D.M."/>
            <person name="Robert V."/>
            <person name="Roehrig J."/>
            <person name="Ruller R."/>
            <person name="Salamov A."/>
            <person name="Salih N.S."/>
            <person name="Samson R.A."/>
            <person name="Sandor E."/>
            <person name="Sanguinetti M."/>
            <person name="Schuetze T."/>
            <person name="Sepcic K."/>
            <person name="Shelest E."/>
            <person name="Sherlock G."/>
            <person name="Sophianopoulou V."/>
            <person name="Squina F.M."/>
            <person name="Sun H."/>
            <person name="Susca A."/>
            <person name="Todd R.B."/>
            <person name="Tsang A."/>
            <person name="Unkles S.E."/>
            <person name="van de Wiele N."/>
            <person name="van Rossen-Uffink D."/>
            <person name="Oliveira J.V."/>
            <person name="Vesth T.C."/>
            <person name="Visser J."/>
            <person name="Yu J.-H."/>
            <person name="Zhou M."/>
            <person name="Andersen M.R."/>
            <person name="Archer D.B."/>
            <person name="Baker S.E."/>
            <person name="Benoit I."/>
            <person name="Brakhage A.A."/>
            <person name="Braus G.H."/>
            <person name="Fischer R."/>
            <person name="Frisvad J.C."/>
            <person name="Goldman G.H."/>
            <person name="Houbraken J."/>
            <person name="Oakley B."/>
            <person name="Pocsi I."/>
            <person name="Scazzocchio C."/>
            <person name="Seiboth B."/>
            <person name="vanKuyk P.A."/>
            <person name="Wortman J."/>
            <person name="Dyer P.S."/>
            <person name="Grigoriev I.V."/>
        </authorList>
    </citation>
    <scope>NUCLEOTIDE SEQUENCE [LARGE SCALE GENOMIC DNA]</scope>
    <source>
        <strain evidence="2">CBS 506.65</strain>
    </source>
</reference>
<dbReference type="Proteomes" id="UP000184188">
    <property type="component" value="Unassembled WGS sequence"/>
</dbReference>
<name>A0A1L9S7W4_9EURO</name>
<sequence>MRNGPSSPFPSATDRRLVAHCHWSWPASSTPRISAYRLNYRTRKHKCNESAAAYGKPSPLRSSIIRSLRWCHTLPSLHRRTVGCRGWASGGPSTCRCWGGRRREDNRLGWYFPLGDAARSLNVIPPAGDALPLSQPVLTALRQRRWRGRGASTVRRSVLPHLRGQRGVKL</sequence>
<proteinExistence type="predicted"/>
<accession>A0A1L9S7W4</accession>
<organism evidence="1 2">
    <name type="scientific">Penicilliopsis zonata CBS 506.65</name>
    <dbReference type="NCBI Taxonomy" id="1073090"/>
    <lineage>
        <taxon>Eukaryota</taxon>
        <taxon>Fungi</taxon>
        <taxon>Dikarya</taxon>
        <taxon>Ascomycota</taxon>
        <taxon>Pezizomycotina</taxon>
        <taxon>Eurotiomycetes</taxon>
        <taxon>Eurotiomycetidae</taxon>
        <taxon>Eurotiales</taxon>
        <taxon>Aspergillaceae</taxon>
        <taxon>Penicilliopsis</taxon>
    </lineage>
</organism>
<evidence type="ECO:0000313" key="1">
    <source>
        <dbReference type="EMBL" id="OJJ43244.1"/>
    </source>
</evidence>
<keyword evidence="2" id="KW-1185">Reference proteome</keyword>
<dbReference type="VEuPathDB" id="FungiDB:ASPZODRAFT_1183748"/>
<dbReference type="EMBL" id="KV878353">
    <property type="protein sequence ID" value="OJJ43244.1"/>
    <property type="molecule type" value="Genomic_DNA"/>
</dbReference>
<dbReference type="AlphaFoldDB" id="A0A1L9S7W4"/>
<protein>
    <submittedName>
        <fullName evidence="1">Uncharacterized protein</fullName>
    </submittedName>
</protein>
<dbReference type="RefSeq" id="XP_022577754.1">
    <property type="nucleotide sequence ID" value="XM_022721195.1"/>
</dbReference>
<dbReference type="GeneID" id="34607660"/>